<dbReference type="InterPro" id="IPR002347">
    <property type="entry name" value="SDR_fam"/>
</dbReference>
<dbReference type="STRING" id="1314781.A0A165DEU3"/>
<dbReference type="Proteomes" id="UP000077266">
    <property type="component" value="Unassembled WGS sequence"/>
</dbReference>
<protein>
    <submittedName>
        <fullName evidence="3">NAD(P)-binding protein</fullName>
    </submittedName>
</protein>
<dbReference type="Gene3D" id="3.40.50.720">
    <property type="entry name" value="NAD(P)-binding Rossmann-like Domain"/>
    <property type="match status" value="1"/>
</dbReference>
<organism evidence="3 4">
    <name type="scientific">Exidia glandulosa HHB12029</name>
    <dbReference type="NCBI Taxonomy" id="1314781"/>
    <lineage>
        <taxon>Eukaryota</taxon>
        <taxon>Fungi</taxon>
        <taxon>Dikarya</taxon>
        <taxon>Basidiomycota</taxon>
        <taxon>Agaricomycotina</taxon>
        <taxon>Agaricomycetes</taxon>
        <taxon>Auriculariales</taxon>
        <taxon>Exidiaceae</taxon>
        <taxon>Exidia</taxon>
    </lineage>
</organism>
<dbReference type="GO" id="GO:0005737">
    <property type="term" value="C:cytoplasm"/>
    <property type="evidence" value="ECO:0007669"/>
    <property type="project" value="TreeGrafter"/>
</dbReference>
<comment type="similarity">
    <text evidence="1">Belongs to the short-chain dehydrogenases/reductases (SDR) family.</text>
</comment>
<dbReference type="InParanoid" id="A0A165DEU3"/>
<dbReference type="EMBL" id="KV426227">
    <property type="protein sequence ID" value="KZV84383.1"/>
    <property type="molecule type" value="Genomic_DNA"/>
</dbReference>
<accession>A0A165DEU3</accession>
<keyword evidence="4" id="KW-1185">Reference proteome</keyword>
<dbReference type="InterPro" id="IPR036291">
    <property type="entry name" value="NAD(P)-bd_dom_sf"/>
</dbReference>
<dbReference type="PANTHER" id="PTHR44229:SF4">
    <property type="entry name" value="15-HYDROXYPROSTAGLANDIN DEHYDROGENASE [NAD(+)]"/>
    <property type="match status" value="1"/>
</dbReference>
<name>A0A165DEU3_EXIGL</name>
<keyword evidence="2" id="KW-0560">Oxidoreductase</keyword>
<reference evidence="3 4" key="1">
    <citation type="journal article" date="2016" name="Mol. Biol. Evol.">
        <title>Comparative Genomics of Early-Diverging Mushroom-Forming Fungi Provides Insights into the Origins of Lignocellulose Decay Capabilities.</title>
        <authorList>
            <person name="Nagy L.G."/>
            <person name="Riley R."/>
            <person name="Tritt A."/>
            <person name="Adam C."/>
            <person name="Daum C."/>
            <person name="Floudas D."/>
            <person name="Sun H."/>
            <person name="Yadav J.S."/>
            <person name="Pangilinan J."/>
            <person name="Larsson K.H."/>
            <person name="Matsuura K."/>
            <person name="Barry K."/>
            <person name="Labutti K."/>
            <person name="Kuo R."/>
            <person name="Ohm R.A."/>
            <person name="Bhattacharya S.S."/>
            <person name="Shirouzu T."/>
            <person name="Yoshinaga Y."/>
            <person name="Martin F.M."/>
            <person name="Grigoriev I.V."/>
            <person name="Hibbett D.S."/>
        </authorList>
    </citation>
    <scope>NUCLEOTIDE SEQUENCE [LARGE SCALE GENOMIC DNA]</scope>
    <source>
        <strain evidence="3 4">HHB12029</strain>
    </source>
</reference>
<dbReference type="SUPFAM" id="SSF51735">
    <property type="entry name" value="NAD(P)-binding Rossmann-fold domains"/>
    <property type="match status" value="1"/>
</dbReference>
<dbReference type="AlphaFoldDB" id="A0A165DEU3"/>
<dbReference type="OrthoDB" id="5371740at2759"/>
<dbReference type="PRINTS" id="PR00081">
    <property type="entry name" value="GDHRDH"/>
</dbReference>
<dbReference type="GO" id="GO:0016616">
    <property type="term" value="F:oxidoreductase activity, acting on the CH-OH group of donors, NAD or NADP as acceptor"/>
    <property type="evidence" value="ECO:0007669"/>
    <property type="project" value="TreeGrafter"/>
</dbReference>
<evidence type="ECO:0000313" key="4">
    <source>
        <dbReference type="Proteomes" id="UP000077266"/>
    </source>
</evidence>
<evidence type="ECO:0000256" key="1">
    <source>
        <dbReference type="ARBA" id="ARBA00006484"/>
    </source>
</evidence>
<proteinExistence type="inferred from homology"/>
<evidence type="ECO:0000256" key="2">
    <source>
        <dbReference type="ARBA" id="ARBA00023002"/>
    </source>
</evidence>
<sequence length="291" mass="30746">MSRSRIDKDVSARIADGALRPLSRDELFGDRAKLKGRVVVITGGGSGLGRAFAVEAAKNGASVVIGDVNEQGLEETLRLIKAAKGTARGQRCDVTIWEDQVALFELAQSSFGRVDVAVANAGIGDTSQGQFLKEELEKPDITTLDVDVVGVVYTARLGLHYLRRNPAEDGKAIILIGSYASFYGSPVTMLYAPAKHAVLGFGRSLKFLCAHDGINCTVICPYFVDTPIMQAIKPALQGETLGTIDDVVGALTYASTAGIVKLSPGQAILVDPRGVLVTNGGKFSPMALPKL</sequence>
<gene>
    <name evidence="3" type="ORF">EXIGLDRAFT_753867</name>
</gene>
<dbReference type="PANTHER" id="PTHR44229">
    <property type="entry name" value="15-HYDROXYPROSTAGLANDIN DEHYDROGENASE [NAD(+)]"/>
    <property type="match status" value="1"/>
</dbReference>
<evidence type="ECO:0000313" key="3">
    <source>
        <dbReference type="EMBL" id="KZV84383.1"/>
    </source>
</evidence>
<dbReference type="Pfam" id="PF00106">
    <property type="entry name" value="adh_short"/>
    <property type="match status" value="1"/>
</dbReference>